<dbReference type="PANTHER" id="PTHR11412">
    <property type="entry name" value="MACROGLOBULIN / COMPLEMENT"/>
    <property type="match status" value="1"/>
</dbReference>
<dbReference type="InterPro" id="IPR049135">
    <property type="entry name" value="TEP1_CUB2"/>
</dbReference>
<feature type="domain" description="Alpha-macroglobulin receptor-binding" evidence="5">
    <location>
        <begin position="780"/>
        <end position="867"/>
    </location>
</feature>
<evidence type="ECO:0000313" key="6">
    <source>
        <dbReference type="EMBL" id="EAT48920.1"/>
    </source>
</evidence>
<evidence type="ECO:0000259" key="4">
    <source>
        <dbReference type="SMART" id="SM01360"/>
    </source>
</evidence>
<keyword evidence="2" id="KW-0882">Thioester bond</keyword>
<dbReference type="Pfam" id="PF07677">
    <property type="entry name" value="A2M_recep"/>
    <property type="match status" value="1"/>
</dbReference>
<dbReference type="HOGENOM" id="CLU_001634_5_3_1"/>
<dbReference type="SMART" id="SM01360">
    <property type="entry name" value="A2M"/>
    <property type="match status" value="1"/>
</dbReference>
<dbReference type="InterPro" id="IPR036595">
    <property type="entry name" value="A-macroglobulin_rcpt-bd_sf"/>
</dbReference>
<evidence type="ECO:0000256" key="1">
    <source>
        <dbReference type="ARBA" id="ARBA00022729"/>
    </source>
</evidence>
<protein>
    <submittedName>
        <fullName evidence="6">AAEL000087-PA</fullName>
    </submittedName>
</protein>
<dbReference type="STRING" id="7159.Q0C7A6"/>
<evidence type="ECO:0000256" key="2">
    <source>
        <dbReference type="ARBA" id="ARBA00022966"/>
    </source>
</evidence>
<dbReference type="PhylomeDB" id="Q0C7A6"/>
<dbReference type="eggNOG" id="KOG1366">
    <property type="taxonomic scope" value="Eukaryota"/>
</dbReference>
<name>Q0C7A6_AEDAE</name>
<feature type="domain" description="Alpha-2-macroglobulin" evidence="4">
    <location>
        <begin position="183"/>
        <end position="274"/>
    </location>
</feature>
<dbReference type="Gene3D" id="2.60.120.1540">
    <property type="match status" value="1"/>
</dbReference>
<dbReference type="InterPro" id="IPR008930">
    <property type="entry name" value="Terpenoid_cyclase/PrenylTrfase"/>
</dbReference>
<dbReference type="AlphaFoldDB" id="Q0C7A6"/>
<dbReference type="SMART" id="SM01359">
    <property type="entry name" value="A2M_N_2"/>
    <property type="match status" value="1"/>
</dbReference>
<dbReference type="InterPro" id="IPR050473">
    <property type="entry name" value="A2M/Complement_sys"/>
</dbReference>
<dbReference type="InterPro" id="IPR011626">
    <property type="entry name" value="Alpha-macroglobulin_TED"/>
</dbReference>
<dbReference type="PaxDb" id="7159-AAEL000087-PA"/>
<dbReference type="SUPFAM" id="SSF49410">
    <property type="entry name" value="Alpha-macroglobulin receptor domain"/>
    <property type="match status" value="1"/>
</dbReference>
<dbReference type="Pfam" id="PF00207">
    <property type="entry name" value="A2M"/>
    <property type="match status" value="1"/>
</dbReference>
<sequence>MSYFVTNWGGILFAGHQKFSRKKTNTIRFKLTAAMSPYSRLLVYTISGGQLIMDYFELDFEFFGNEFEFMLDDANYRPDQDIYVDVKAEKNSYLAFQAIDQGALLLGFDEFGLTRKQVQEDLASYVDADEENRLDLIHSFGLFLRSSLNETKTQSSRAKRFAPERRDRPYRNAIRLRTDFSESWFWKNSTMKNQKTQTFHDVVPDSITSWYVTGFALSPTLGLGLMHAPRKFTVTKPFYMVANLPYSIKRGEVVRIQIMLFNFLNSDLTTDVTLFNKNDEIDFVDRLSNNPHFRTKAIIAPHNQVKSVSFLIKAKKLGEIAIKIEAVNQLESDGLEHMLRVTPESRLYEKTEARFIDLPTRNKTNFPITCNIPRDADPGSTKIEVLIDPPLMGFLARNTTDSLLKIPTGASNLNLLTFVPNIVLLEYLKETGKVTPSIEKARNYVSSGYKNQLKYKHSNGAFGQWNPPTGNPSVFLTALVANALATASKHIDIDKKIVEQAYSWISGKQKPNGCFEDDGEVIYTPLQNNSSSFALTAFIVSAIMENENIASQFAAVVQKATNCLAGNFDSLNNMHDIALATYALALVRHEKRQIYLDRLIRDSIFEKGSSTERYWNEELNVEIAAYALLSYLQIGNVIDTMPIMTWLNKQRYSTGVFSGVQRTFVALKALGKMATYLNTSKNDYSVYISYDKHKSKFDVLSTKSLDTFHHELPDSVRNVNFAVEGIGFGYLQLTYQYHRNIQNAKASFMLDVTVLDSSNYNVQDLRVCLSYKPKEKYTVSGVALVEVYLPSGLIVKESTVRDISRKIQRTERAFDNTAMFVYFNGLDTNSVCFDITAHRKFKIAMHRPSYVVVYDTNDMSGFAIKSYEGKVLQICDICDDEDCRSMSC</sequence>
<dbReference type="InterPro" id="IPR013783">
    <property type="entry name" value="Ig-like_fold"/>
</dbReference>
<dbReference type="InterPro" id="IPR001599">
    <property type="entry name" value="Macroglobln_a2"/>
</dbReference>
<dbReference type="Pfam" id="PF21412">
    <property type="entry name" value="TEP1_CUB2"/>
    <property type="match status" value="1"/>
</dbReference>
<reference evidence="6" key="2">
    <citation type="journal article" date="2007" name="Science">
        <title>Genome sequence of Aedes aegypti, a major arbovirus vector.</title>
        <authorList>
            <person name="Nene V."/>
            <person name="Wortman J.R."/>
            <person name="Lawson D."/>
            <person name="Haas B."/>
            <person name="Kodira C."/>
            <person name="Tu Z.J."/>
            <person name="Loftus B."/>
            <person name="Xi Z."/>
            <person name="Megy K."/>
            <person name="Grabherr M."/>
            <person name="Ren Q."/>
            <person name="Zdobnov E.M."/>
            <person name="Lobo N.F."/>
            <person name="Campbell K.S."/>
            <person name="Brown S.E."/>
            <person name="Bonaldo M.F."/>
            <person name="Zhu J."/>
            <person name="Sinkins S.P."/>
            <person name="Hogenkamp D.G."/>
            <person name="Amedeo P."/>
            <person name="Arensburger P."/>
            <person name="Atkinson P.W."/>
            <person name="Bidwell S."/>
            <person name="Biedler J."/>
            <person name="Birney E."/>
            <person name="Bruggner R.V."/>
            <person name="Costas J."/>
            <person name="Coy M.R."/>
            <person name="Crabtree J."/>
            <person name="Crawford M."/>
            <person name="Debruyn B."/>
            <person name="Decaprio D."/>
            <person name="Eiglmeier K."/>
            <person name="Eisenstadt E."/>
            <person name="El-Dorry H."/>
            <person name="Gelbart W.M."/>
            <person name="Gomes S.L."/>
            <person name="Hammond M."/>
            <person name="Hannick L.I."/>
            <person name="Hogan J.R."/>
            <person name="Holmes M.H."/>
            <person name="Jaffe D."/>
            <person name="Johnston J.S."/>
            <person name="Kennedy R.C."/>
            <person name="Koo H."/>
            <person name="Kravitz S."/>
            <person name="Kriventseva E.V."/>
            <person name="Kulp D."/>
            <person name="Labutti K."/>
            <person name="Lee E."/>
            <person name="Li S."/>
            <person name="Lovin D.D."/>
            <person name="Mao C."/>
            <person name="Mauceli E."/>
            <person name="Menck C.F."/>
            <person name="Miller J.R."/>
            <person name="Montgomery P."/>
            <person name="Mori A."/>
            <person name="Nascimento A.L."/>
            <person name="Naveira H.F."/>
            <person name="Nusbaum C."/>
            <person name="O'leary S."/>
            <person name="Orvis J."/>
            <person name="Pertea M."/>
            <person name="Quesneville H."/>
            <person name="Reidenbach K.R."/>
            <person name="Rogers Y.H."/>
            <person name="Roth C.W."/>
            <person name="Schneider J.R."/>
            <person name="Schatz M."/>
            <person name="Shumway M."/>
            <person name="Stanke M."/>
            <person name="Stinson E.O."/>
            <person name="Tubio J.M."/>
            <person name="Vanzee J.P."/>
            <person name="Verjovski-Almeida S."/>
            <person name="Werner D."/>
            <person name="White O."/>
            <person name="Wyder S."/>
            <person name="Zeng Q."/>
            <person name="Zhao Q."/>
            <person name="Zhao Y."/>
            <person name="Hill C.A."/>
            <person name="Raikhel A.S."/>
            <person name="Soares M.B."/>
            <person name="Knudson D.L."/>
            <person name="Lee N.H."/>
            <person name="Galagan J."/>
            <person name="Salzberg S.L."/>
            <person name="Paulsen I.T."/>
            <person name="Dimopoulos G."/>
            <person name="Collins F.H."/>
            <person name="Birren B."/>
            <person name="Fraser-Liggett C.M."/>
            <person name="Severson D.W."/>
        </authorList>
    </citation>
    <scope>NUCLEOTIDE SEQUENCE [LARGE SCALE GENOMIC DNA]</scope>
    <source>
        <strain evidence="6">Liverpool</strain>
    </source>
</reference>
<evidence type="ECO:0000259" key="3">
    <source>
        <dbReference type="SMART" id="SM01359"/>
    </source>
</evidence>
<gene>
    <name evidence="6" type="ORF">AaeL_AAEL000087</name>
</gene>
<keyword evidence="1" id="KW-0732">Signal</keyword>
<accession>Q0C7A6</accession>
<dbReference type="Pfam" id="PF07703">
    <property type="entry name" value="A2M_BRD"/>
    <property type="match status" value="1"/>
</dbReference>
<dbReference type="Gene3D" id="2.60.40.10">
    <property type="entry name" value="Immunoglobulins"/>
    <property type="match status" value="1"/>
</dbReference>
<dbReference type="KEGG" id="aag:5563609"/>
<reference evidence="6" key="1">
    <citation type="submission" date="2005-10" db="EMBL/GenBank/DDBJ databases">
        <authorList>
            <person name="Loftus B.J."/>
            <person name="Nene V.M."/>
            <person name="Hannick L.I."/>
            <person name="Bidwell S."/>
            <person name="Haas B."/>
            <person name="Amedeo P."/>
            <person name="Orvis J."/>
            <person name="Wortman J.R."/>
            <person name="White O.R."/>
            <person name="Salzberg S."/>
            <person name="Shumway M."/>
            <person name="Koo H."/>
            <person name="Zhao Y."/>
            <person name="Holmes M."/>
            <person name="Miller J."/>
            <person name="Schatz M."/>
            <person name="Pop M."/>
            <person name="Pai G."/>
            <person name="Utterback T."/>
            <person name="Rogers Y.-H."/>
            <person name="Kravitz S."/>
            <person name="Fraser C.M."/>
        </authorList>
    </citation>
    <scope>NUCLEOTIDE SEQUENCE</scope>
    <source>
        <strain evidence="6">Liverpool</strain>
    </source>
</reference>
<dbReference type="OrthoDB" id="7762461at2759"/>
<dbReference type="InterPro" id="IPR011625">
    <property type="entry name" value="A2M_N_BRD"/>
</dbReference>
<dbReference type="EMBL" id="CH477186">
    <property type="protein sequence ID" value="EAT48920.1"/>
    <property type="molecule type" value="Genomic_DNA"/>
</dbReference>
<dbReference type="Gene3D" id="2.20.130.20">
    <property type="match status" value="1"/>
</dbReference>
<evidence type="ECO:0000259" key="5">
    <source>
        <dbReference type="SMART" id="SM01361"/>
    </source>
</evidence>
<dbReference type="Gene3D" id="1.50.10.20">
    <property type="match status" value="1"/>
</dbReference>
<dbReference type="Gene3D" id="2.60.40.690">
    <property type="entry name" value="Alpha-macroglobulin, receptor-binding domain"/>
    <property type="match status" value="1"/>
</dbReference>
<evidence type="ECO:0000313" key="7">
    <source>
        <dbReference type="Proteomes" id="UP000682892"/>
    </source>
</evidence>
<dbReference type="SMART" id="SM01361">
    <property type="entry name" value="A2M_recep"/>
    <property type="match status" value="1"/>
</dbReference>
<reference evidence="6" key="3">
    <citation type="submission" date="2012-09" db="EMBL/GenBank/DDBJ databases">
        <authorList>
            <consortium name="VectorBase"/>
        </authorList>
    </citation>
    <scope>NUCLEOTIDE SEQUENCE</scope>
    <source>
        <strain evidence="6">Liverpool</strain>
    </source>
</reference>
<feature type="domain" description="Alpha-2-macroglobulin bait region" evidence="3">
    <location>
        <begin position="1"/>
        <end position="106"/>
    </location>
</feature>
<dbReference type="PANTHER" id="PTHR11412:SF136">
    <property type="entry name" value="CD109 ANTIGEN"/>
    <property type="match status" value="1"/>
</dbReference>
<proteinExistence type="predicted"/>
<dbReference type="Proteomes" id="UP000682892">
    <property type="component" value="Chromosome 1"/>
</dbReference>
<dbReference type="VEuPathDB" id="VectorBase:AAEL000087"/>
<dbReference type="OMA" id="DECISTC"/>
<dbReference type="SUPFAM" id="SSF48239">
    <property type="entry name" value="Terpenoid cyclases/Protein prenyltransferases"/>
    <property type="match status" value="1"/>
</dbReference>
<dbReference type="GO" id="GO:0005615">
    <property type="term" value="C:extracellular space"/>
    <property type="evidence" value="ECO:0007669"/>
    <property type="project" value="InterPro"/>
</dbReference>
<dbReference type="InterPro" id="IPR009048">
    <property type="entry name" value="A-macroglobulin_rcpt-bd"/>
</dbReference>
<dbReference type="GO" id="GO:0004866">
    <property type="term" value="F:endopeptidase inhibitor activity"/>
    <property type="evidence" value="ECO:0007669"/>
    <property type="project" value="InterPro"/>
</dbReference>
<dbReference type="Gene3D" id="2.60.40.1930">
    <property type="match status" value="1"/>
</dbReference>
<organism evidence="6 7">
    <name type="scientific">Aedes aegypti</name>
    <name type="common">Yellowfever mosquito</name>
    <name type="synonym">Culex aegypti</name>
    <dbReference type="NCBI Taxonomy" id="7159"/>
    <lineage>
        <taxon>Eukaryota</taxon>
        <taxon>Metazoa</taxon>
        <taxon>Ecdysozoa</taxon>
        <taxon>Arthropoda</taxon>
        <taxon>Hexapoda</taxon>
        <taxon>Insecta</taxon>
        <taxon>Pterygota</taxon>
        <taxon>Neoptera</taxon>
        <taxon>Endopterygota</taxon>
        <taxon>Diptera</taxon>
        <taxon>Nematocera</taxon>
        <taxon>Culicoidea</taxon>
        <taxon>Culicidae</taxon>
        <taxon>Culicinae</taxon>
        <taxon>Aedini</taxon>
        <taxon>Aedes</taxon>
        <taxon>Stegomyia</taxon>
    </lineage>
</organism>
<dbReference type="Pfam" id="PF07678">
    <property type="entry name" value="TED_complement"/>
    <property type="match status" value="1"/>
</dbReference>